<name>A0AAN8W205_9MAGN</name>
<organism evidence="3 4">
    <name type="scientific">Dillenia turbinata</name>
    <dbReference type="NCBI Taxonomy" id="194707"/>
    <lineage>
        <taxon>Eukaryota</taxon>
        <taxon>Viridiplantae</taxon>
        <taxon>Streptophyta</taxon>
        <taxon>Embryophyta</taxon>
        <taxon>Tracheophyta</taxon>
        <taxon>Spermatophyta</taxon>
        <taxon>Magnoliopsida</taxon>
        <taxon>eudicotyledons</taxon>
        <taxon>Gunneridae</taxon>
        <taxon>Pentapetalae</taxon>
        <taxon>Dilleniales</taxon>
        <taxon>Dilleniaceae</taxon>
        <taxon>Dillenia</taxon>
    </lineage>
</organism>
<keyword evidence="1" id="KW-0677">Repeat</keyword>
<accession>A0AAN8W205</accession>
<reference evidence="3 4" key="1">
    <citation type="submission" date="2023-12" db="EMBL/GenBank/DDBJ databases">
        <title>A high-quality genome assembly for Dillenia turbinata (Dilleniales).</title>
        <authorList>
            <person name="Chanderbali A."/>
        </authorList>
    </citation>
    <scope>NUCLEOTIDE SEQUENCE [LARGE SCALE GENOMIC DNA]</scope>
    <source>
        <strain evidence="3">LSX21</strain>
        <tissue evidence="3">Leaf</tissue>
    </source>
</reference>
<sequence length="1029" mass="114272">MVVSAYANVGNFAASEVTLAGVLGSCSMVLDLFVSREINGWIVKCGFYGNVILESALADVYGKCGMMSDARRMFTEIERPNAVCWNEIVRRPMNFTLSNALVACSNIFALNEGMEIDGVALKMGLKGMTWCLLLSLACMSNVDIRRMPGRSLRNQSQGTDFWDDHGIGICNECEMNLVTIGVALNLCAGLSDIELGKQVHGYIYRHGYYYSRTVCNSVLDMRGKCGNLRSFKIWLFKRDSVSWDSLIPTYVQHQLSACANIFALKPGKQIHEFMLRNNNERKVVIKGGFVDMYTKCRNIDYALKSEHYGCIIELYITNGGIDALENFVKACRHPHRAWTQEVGKWSAELLNETNPPVPSHFEIMTNISWGWAYKRNFDNLHMASGYMKSGHGNKSFETFNMMPNINHFSWNVLISGFVKAGELGVARQLFNDMPRKNGIAWNSIIHGYTRAVHPLETLRLFKELSLNSVDSALVDTFVMATVVGACTDLGYLDCGKQVHACIVIRHVEFDSLLGSSLVNVYGKCGDLGSANQVLNMMVDPDNFSVSALISGYANCGRLSDARRVFDRKNNPCVEIWNSMIVGFVVNNEEQEALVLFDEMRRKGIHDDSSASVSILSAISGLGILENGKQLHTHAYKVGVLDDMIVAGALVDAYWKCGSPNDACKLFSELKGQNGLPMEALDLLCKMQNLDLGFDKFNRASAISACASMSSLAVGEQLFARATVVGLESDPVIFSSLIDLYCKLQNGYGVKALALFRDMQSAGVPITDITFTGVLSACDHCGLIEEGRRWFWALKSEYNIDPGIEHYCCVVDLFAHAGCIEEAVDLIEQMPFEADVSMWSSVLRGCIAHGDANLGKKVAQKIIEFNPYDSSAYVQLSTIYANSGDRERSTKSVRETLMAFKKLLAQGPQPDETTLLEVLLACNYGGFMDERSNIFSLMEKEYGVRPRDEHYVCIMDMMSRAGRLEEVFEIIRTMSYEPSSLVWGAILGDCGVHGDLRFPEMVAGLYRPSQFRSASAMGNILLPQLLRQVP</sequence>
<dbReference type="GO" id="GO:0003723">
    <property type="term" value="F:RNA binding"/>
    <property type="evidence" value="ECO:0007669"/>
    <property type="project" value="InterPro"/>
</dbReference>
<evidence type="ECO:0000313" key="3">
    <source>
        <dbReference type="EMBL" id="KAK6939956.1"/>
    </source>
</evidence>
<dbReference type="Pfam" id="PF01535">
    <property type="entry name" value="PPR"/>
    <property type="match status" value="10"/>
</dbReference>
<comment type="caution">
    <text evidence="3">The sequence shown here is derived from an EMBL/GenBank/DDBJ whole genome shotgun (WGS) entry which is preliminary data.</text>
</comment>
<evidence type="ECO:0000256" key="1">
    <source>
        <dbReference type="ARBA" id="ARBA00022737"/>
    </source>
</evidence>
<dbReference type="GO" id="GO:0099402">
    <property type="term" value="P:plant organ development"/>
    <property type="evidence" value="ECO:0007669"/>
    <property type="project" value="UniProtKB-ARBA"/>
</dbReference>
<feature type="repeat" description="PPR" evidence="2">
    <location>
        <begin position="729"/>
        <end position="765"/>
    </location>
</feature>
<feature type="repeat" description="PPR" evidence="2">
    <location>
        <begin position="572"/>
        <end position="606"/>
    </location>
</feature>
<dbReference type="PANTHER" id="PTHR47926">
    <property type="entry name" value="PENTATRICOPEPTIDE REPEAT-CONTAINING PROTEIN"/>
    <property type="match status" value="1"/>
</dbReference>
<evidence type="ECO:0000313" key="4">
    <source>
        <dbReference type="Proteomes" id="UP001370490"/>
    </source>
</evidence>
<dbReference type="InterPro" id="IPR002885">
    <property type="entry name" value="PPR_rpt"/>
</dbReference>
<dbReference type="InterPro" id="IPR011990">
    <property type="entry name" value="TPR-like_helical_dom_sf"/>
</dbReference>
<feature type="repeat" description="PPR" evidence="2">
    <location>
        <begin position="406"/>
        <end position="440"/>
    </location>
</feature>
<dbReference type="GO" id="GO:0009451">
    <property type="term" value="P:RNA modification"/>
    <property type="evidence" value="ECO:0007669"/>
    <property type="project" value="InterPro"/>
</dbReference>
<protein>
    <submittedName>
        <fullName evidence="3">Pentatricopeptide repeat</fullName>
    </submittedName>
</protein>
<dbReference type="EMBL" id="JBAMMX010000005">
    <property type="protein sequence ID" value="KAK6939956.1"/>
    <property type="molecule type" value="Genomic_DNA"/>
</dbReference>
<dbReference type="PROSITE" id="PS51375">
    <property type="entry name" value="PPR"/>
    <property type="match status" value="3"/>
</dbReference>
<keyword evidence="4" id="KW-1185">Reference proteome</keyword>
<dbReference type="PANTHER" id="PTHR47926:SF392">
    <property type="entry name" value="PENTATRICOPEPTIDE REPEAT-CONTAINING PROTEIN"/>
    <property type="match status" value="1"/>
</dbReference>
<gene>
    <name evidence="3" type="ORF">RJ641_029487</name>
</gene>
<dbReference type="AlphaFoldDB" id="A0AAN8W205"/>
<dbReference type="InterPro" id="IPR046960">
    <property type="entry name" value="PPR_At4g14850-like_plant"/>
</dbReference>
<dbReference type="Gene3D" id="1.25.40.10">
    <property type="entry name" value="Tetratricopeptide repeat domain"/>
    <property type="match status" value="6"/>
</dbReference>
<evidence type="ECO:0000256" key="2">
    <source>
        <dbReference type="PROSITE-ProRule" id="PRU00708"/>
    </source>
</evidence>
<dbReference type="Proteomes" id="UP001370490">
    <property type="component" value="Unassembled WGS sequence"/>
</dbReference>
<dbReference type="FunFam" id="1.25.40.10:FF:000158">
    <property type="entry name" value="pentatricopeptide repeat-containing protein At2g33680"/>
    <property type="match status" value="1"/>
</dbReference>
<proteinExistence type="predicted"/>
<dbReference type="NCBIfam" id="TIGR00756">
    <property type="entry name" value="PPR"/>
    <property type="match status" value="2"/>
</dbReference>